<evidence type="ECO:0000313" key="3">
    <source>
        <dbReference type="Proteomes" id="UP000788993"/>
    </source>
</evidence>
<evidence type="ECO:0000313" key="2">
    <source>
        <dbReference type="EMBL" id="KAH3673963.1"/>
    </source>
</evidence>
<gene>
    <name evidence="2" type="ORF">OGATHE_001943</name>
</gene>
<reference evidence="2" key="2">
    <citation type="submission" date="2021-01" db="EMBL/GenBank/DDBJ databases">
        <authorList>
            <person name="Schikora-Tamarit M.A."/>
        </authorList>
    </citation>
    <scope>NUCLEOTIDE SEQUENCE</scope>
    <source>
        <strain evidence="2">NCAIM Y.01608</strain>
    </source>
</reference>
<protein>
    <submittedName>
        <fullName evidence="2">Uncharacterized protein</fullName>
    </submittedName>
</protein>
<accession>A0A9P8PKH5</accession>
<dbReference type="AlphaFoldDB" id="A0A9P8PKH5"/>
<reference evidence="2" key="1">
    <citation type="journal article" date="2021" name="Open Biol.">
        <title>Shared evolutionary footprints suggest mitochondrial oxidative damage underlies multiple complex I losses in fungi.</title>
        <authorList>
            <person name="Schikora-Tamarit M.A."/>
            <person name="Marcet-Houben M."/>
            <person name="Nosek J."/>
            <person name="Gabaldon T."/>
        </authorList>
    </citation>
    <scope>NUCLEOTIDE SEQUENCE</scope>
    <source>
        <strain evidence="2">NCAIM Y.01608</strain>
    </source>
</reference>
<sequence length="235" mass="25626">MLPDGVNPRPPMRPEDRSDIMSPYKLGITMTKDLYSDGSAQSLREVLSSSSKESLMSGYSLPTSLAVSTNKPSESFMMEALWTTLTSGLLTDLAYSKAYLMTLSEAGLVINLMDCTTPGTISCSIPEYSPSVFSLIKTVSTFSYGVFIGWQGGLTIDQRWSHVDRLPSNWDLGLFENGLHRGCNLGTNTITRDHGDGVLAVRAWLTSKLTGDLAGGVGSCERKRASCDSSEHWKY</sequence>
<feature type="region of interest" description="Disordered" evidence="1">
    <location>
        <begin position="1"/>
        <end position="20"/>
    </location>
</feature>
<evidence type="ECO:0000256" key="1">
    <source>
        <dbReference type="SAM" id="MobiDB-lite"/>
    </source>
</evidence>
<keyword evidence="3" id="KW-1185">Reference proteome</keyword>
<organism evidence="2 3">
    <name type="scientific">Ogataea polymorpha</name>
    <dbReference type="NCBI Taxonomy" id="460523"/>
    <lineage>
        <taxon>Eukaryota</taxon>
        <taxon>Fungi</taxon>
        <taxon>Dikarya</taxon>
        <taxon>Ascomycota</taxon>
        <taxon>Saccharomycotina</taxon>
        <taxon>Pichiomycetes</taxon>
        <taxon>Pichiales</taxon>
        <taxon>Pichiaceae</taxon>
        <taxon>Ogataea</taxon>
    </lineage>
</organism>
<name>A0A9P8PKH5_9ASCO</name>
<comment type="caution">
    <text evidence="2">The sequence shown here is derived from an EMBL/GenBank/DDBJ whole genome shotgun (WGS) entry which is preliminary data.</text>
</comment>
<dbReference type="Proteomes" id="UP000788993">
    <property type="component" value="Unassembled WGS sequence"/>
</dbReference>
<proteinExistence type="predicted"/>
<dbReference type="EMBL" id="JAEUBD010000526">
    <property type="protein sequence ID" value="KAH3673963.1"/>
    <property type="molecule type" value="Genomic_DNA"/>
</dbReference>